<protein>
    <submittedName>
        <fullName evidence="1">Uncharacterized protein</fullName>
    </submittedName>
</protein>
<dbReference type="RefSeq" id="WP_126725291.1">
    <property type="nucleotide sequence ID" value="NZ_RYZH01000017.1"/>
</dbReference>
<dbReference type="AlphaFoldDB" id="A0A432MK42"/>
<dbReference type="Proteomes" id="UP000280296">
    <property type="component" value="Unassembled WGS sequence"/>
</dbReference>
<keyword evidence="2" id="KW-1185">Reference proteome</keyword>
<comment type="caution">
    <text evidence="1">The sequence shown here is derived from an EMBL/GenBank/DDBJ whole genome shotgun (WGS) entry which is preliminary data.</text>
</comment>
<sequence>MSDTGPEPEDATGPLGSVEAEIQQMLGLFDAPSFSRRGQDLEDAITRLHGRCARARSGMLEMVVLRLRQWASVATGPDDWDDVLEGPVAPLWPIAGAPDPSWADSPAPGRRRRAVARDLAASVERFNRRWSRFVRGLDLGPVNRRIEAYNRYYILEKECALGSHRLATRFFQPYDPLSADLLLDRHPPLPAPRLLR</sequence>
<dbReference type="EMBL" id="RYZH01000017">
    <property type="protein sequence ID" value="RUL87784.1"/>
    <property type="molecule type" value="Genomic_DNA"/>
</dbReference>
<gene>
    <name evidence="1" type="ORF">TsocGM_10500</name>
</gene>
<evidence type="ECO:0000313" key="2">
    <source>
        <dbReference type="Proteomes" id="UP000280296"/>
    </source>
</evidence>
<organism evidence="1 2">
    <name type="scientific">Tautonia sociabilis</name>
    <dbReference type="NCBI Taxonomy" id="2080755"/>
    <lineage>
        <taxon>Bacteria</taxon>
        <taxon>Pseudomonadati</taxon>
        <taxon>Planctomycetota</taxon>
        <taxon>Planctomycetia</taxon>
        <taxon>Isosphaerales</taxon>
        <taxon>Isosphaeraceae</taxon>
        <taxon>Tautonia</taxon>
    </lineage>
</organism>
<dbReference type="OrthoDB" id="266404at2"/>
<accession>A0A432MK42</accession>
<name>A0A432MK42_9BACT</name>
<evidence type="ECO:0000313" key="1">
    <source>
        <dbReference type="EMBL" id="RUL87784.1"/>
    </source>
</evidence>
<reference evidence="1 2" key="1">
    <citation type="submission" date="2018-12" db="EMBL/GenBank/DDBJ databases">
        <authorList>
            <person name="Toschakov S.V."/>
        </authorList>
    </citation>
    <scope>NUCLEOTIDE SEQUENCE [LARGE SCALE GENOMIC DNA]</scope>
    <source>
        <strain evidence="1 2">GM2012</strain>
    </source>
</reference>
<proteinExistence type="predicted"/>
<reference evidence="1 2" key="2">
    <citation type="submission" date="2019-01" db="EMBL/GenBank/DDBJ databases">
        <title>Tautonia sociabilis, a novel thermotolerant planctomycete of Isosphaeraceae family, isolated from a 4000 m deep subterranean habitat.</title>
        <authorList>
            <person name="Kovaleva O.L."/>
            <person name="Elcheninov A.G."/>
            <person name="Van Heerden E."/>
            <person name="Toshchakov S.V."/>
            <person name="Novikov A."/>
            <person name="Bonch-Osmolovskaya E.A."/>
            <person name="Kublanov I.V."/>
        </authorList>
    </citation>
    <scope>NUCLEOTIDE SEQUENCE [LARGE SCALE GENOMIC DNA]</scope>
    <source>
        <strain evidence="1 2">GM2012</strain>
    </source>
</reference>